<keyword evidence="1" id="KW-0812">Transmembrane</keyword>
<proteinExistence type="predicted"/>
<dbReference type="EMBL" id="JAJNDC010000003">
    <property type="protein sequence ID" value="MCW9713668.1"/>
    <property type="molecule type" value="Genomic_DNA"/>
</dbReference>
<dbReference type="SUPFAM" id="SSF52833">
    <property type="entry name" value="Thioredoxin-like"/>
    <property type="match status" value="1"/>
</dbReference>
<name>A0ABT3Q0N4_9BACT</name>
<dbReference type="Proteomes" id="UP001207337">
    <property type="component" value="Unassembled WGS sequence"/>
</dbReference>
<evidence type="ECO:0000313" key="3">
    <source>
        <dbReference type="Proteomes" id="UP001207337"/>
    </source>
</evidence>
<dbReference type="RefSeq" id="WP_265790516.1">
    <property type="nucleotide sequence ID" value="NZ_BAABRS010000003.1"/>
</dbReference>
<dbReference type="InterPro" id="IPR007332">
    <property type="entry name" value="DUF411"/>
</dbReference>
<reference evidence="2 3" key="1">
    <citation type="submission" date="2021-11" db="EMBL/GenBank/DDBJ databases">
        <title>Aliifidinibius sp. nov., a new bacterium isolated from saline soil.</title>
        <authorList>
            <person name="Galisteo C."/>
            <person name="De La Haba R."/>
            <person name="Sanchez-Porro C."/>
            <person name="Ventosa A."/>
        </authorList>
    </citation>
    <scope>NUCLEOTIDE SEQUENCE [LARGE SCALE GENOMIC DNA]</scope>
    <source>
        <strain evidence="2 3">KACC 190600</strain>
    </source>
</reference>
<evidence type="ECO:0000256" key="1">
    <source>
        <dbReference type="SAM" id="Phobius"/>
    </source>
</evidence>
<keyword evidence="1" id="KW-1133">Transmembrane helix</keyword>
<sequence>MKPSRFITYAAAIIIIAGGAIWYIIANYYEQQSAMQGQSDNQVVMYKNPGCQCCTAWGDHMEAAGLNVTEKPTSELLGIKADLGVPYNMGSCHTAVVGGYVVEGHVPAKEVKKMLDERPDAIGLAVPGMPIGSPGMEQGNRVESYDVIIFSEDSSGTYASY</sequence>
<feature type="transmembrane region" description="Helical" evidence="1">
    <location>
        <begin position="6"/>
        <end position="25"/>
    </location>
</feature>
<comment type="caution">
    <text evidence="2">The sequence shown here is derived from an EMBL/GenBank/DDBJ whole genome shotgun (WGS) entry which is preliminary data.</text>
</comment>
<gene>
    <name evidence="2" type="ORF">LQ318_12220</name>
</gene>
<protein>
    <submittedName>
        <fullName evidence="2">DUF411 domain-containing protein</fullName>
    </submittedName>
</protein>
<accession>A0ABT3Q0N4</accession>
<evidence type="ECO:0000313" key="2">
    <source>
        <dbReference type="EMBL" id="MCW9713668.1"/>
    </source>
</evidence>
<keyword evidence="3" id="KW-1185">Reference proteome</keyword>
<organism evidence="2 3">
    <name type="scientific">Fodinibius salicampi</name>
    <dbReference type="NCBI Taxonomy" id="1920655"/>
    <lineage>
        <taxon>Bacteria</taxon>
        <taxon>Pseudomonadati</taxon>
        <taxon>Balneolota</taxon>
        <taxon>Balneolia</taxon>
        <taxon>Balneolales</taxon>
        <taxon>Balneolaceae</taxon>
        <taxon>Fodinibius</taxon>
    </lineage>
</organism>
<dbReference type="InterPro" id="IPR036249">
    <property type="entry name" value="Thioredoxin-like_sf"/>
</dbReference>
<keyword evidence="1" id="KW-0472">Membrane</keyword>
<dbReference type="Pfam" id="PF04214">
    <property type="entry name" value="DUF411"/>
    <property type="match status" value="1"/>
</dbReference>